<feature type="transmembrane region" description="Helical" evidence="1">
    <location>
        <begin position="25"/>
        <end position="46"/>
    </location>
</feature>
<keyword evidence="1" id="KW-0472">Membrane</keyword>
<organism evidence="2 3">
    <name type="scientific">Erythrobacter westpacificensis</name>
    <dbReference type="NCBI Taxonomy" id="1055231"/>
    <lineage>
        <taxon>Bacteria</taxon>
        <taxon>Pseudomonadati</taxon>
        <taxon>Pseudomonadota</taxon>
        <taxon>Alphaproteobacteria</taxon>
        <taxon>Sphingomonadales</taxon>
        <taxon>Erythrobacteraceae</taxon>
        <taxon>Erythrobacter/Porphyrobacter group</taxon>
        <taxon>Erythrobacter</taxon>
    </lineage>
</organism>
<dbReference type="SUPFAM" id="SSF50630">
    <property type="entry name" value="Acid proteases"/>
    <property type="match status" value="1"/>
</dbReference>
<keyword evidence="3" id="KW-1185">Reference proteome</keyword>
<keyword evidence="1" id="KW-0812">Transmembrane</keyword>
<gene>
    <name evidence="2" type="ORF">GCM10023208_13040</name>
</gene>
<evidence type="ECO:0000313" key="3">
    <source>
        <dbReference type="Proteomes" id="UP001500518"/>
    </source>
</evidence>
<evidence type="ECO:0000256" key="1">
    <source>
        <dbReference type="SAM" id="Phobius"/>
    </source>
</evidence>
<dbReference type="InterPro" id="IPR034122">
    <property type="entry name" value="Retropepsin-like_bacterial"/>
</dbReference>
<dbReference type="CDD" id="cd05483">
    <property type="entry name" value="retropepsin_like_bacteria"/>
    <property type="match status" value="1"/>
</dbReference>
<reference evidence="3" key="1">
    <citation type="journal article" date="2019" name="Int. J. Syst. Evol. Microbiol.">
        <title>The Global Catalogue of Microorganisms (GCM) 10K type strain sequencing project: providing services to taxonomists for standard genome sequencing and annotation.</title>
        <authorList>
            <consortium name="The Broad Institute Genomics Platform"/>
            <consortium name="The Broad Institute Genome Sequencing Center for Infectious Disease"/>
            <person name="Wu L."/>
            <person name="Ma J."/>
        </authorList>
    </citation>
    <scope>NUCLEOTIDE SEQUENCE [LARGE SCALE GENOMIC DNA]</scope>
    <source>
        <strain evidence="3">JCM 18014</strain>
    </source>
</reference>
<accession>A0ABP9K6D3</accession>
<evidence type="ECO:0008006" key="4">
    <source>
        <dbReference type="Google" id="ProtNLM"/>
    </source>
</evidence>
<dbReference type="InterPro" id="IPR021109">
    <property type="entry name" value="Peptidase_aspartic_dom_sf"/>
</dbReference>
<dbReference type="PROSITE" id="PS00141">
    <property type="entry name" value="ASP_PROTEASE"/>
    <property type="match status" value="1"/>
</dbReference>
<dbReference type="Pfam" id="PF13975">
    <property type="entry name" value="gag-asp_proteas"/>
    <property type="match status" value="1"/>
</dbReference>
<dbReference type="Proteomes" id="UP001500518">
    <property type="component" value="Unassembled WGS sequence"/>
</dbReference>
<name>A0ABP9K6D3_9SPHN</name>
<dbReference type="NCBIfam" id="TIGR02281">
    <property type="entry name" value="clan_AA_DTGA"/>
    <property type="match status" value="1"/>
</dbReference>
<feature type="transmembrane region" description="Helical" evidence="1">
    <location>
        <begin position="52"/>
        <end position="72"/>
    </location>
</feature>
<evidence type="ECO:0000313" key="2">
    <source>
        <dbReference type="EMBL" id="GAA5052316.1"/>
    </source>
</evidence>
<dbReference type="EMBL" id="BAABHV010000009">
    <property type="protein sequence ID" value="GAA5052316.1"/>
    <property type="molecule type" value="Genomic_DNA"/>
</dbReference>
<keyword evidence="1" id="KW-1133">Transmembrane helix</keyword>
<proteinExistence type="predicted"/>
<protein>
    <recommendedName>
        <fullName evidence="4">TIGR02281 family clan AA aspartic protease</fullName>
    </recommendedName>
</protein>
<dbReference type="Gene3D" id="2.40.70.10">
    <property type="entry name" value="Acid Proteases"/>
    <property type="match status" value="1"/>
</dbReference>
<sequence length="227" mass="23941">MLVMDVAAIFDQLAMMIREIPQSGLLMAAVAAMVAGVLGSLLLSRVPALGRLLRYASTLTLVGVLVLVVLQLSRLDPRFSMAVPELGLPEQVVQGGETRVPLSRDGHYWLEAEVNGKRFPFMVDTGATLTAVSQETAEAAGLEARDGGLPIRLQTANGTVAAHLTSIESLRFGNVAANGLDAVIAPGLGETNVIGMNLLSRLASVRIEQGELILVPNNPQPALESAR</sequence>
<comment type="caution">
    <text evidence="2">The sequence shown here is derived from an EMBL/GenBank/DDBJ whole genome shotgun (WGS) entry which is preliminary data.</text>
</comment>
<dbReference type="InterPro" id="IPR001969">
    <property type="entry name" value="Aspartic_peptidase_AS"/>
</dbReference>
<dbReference type="InterPro" id="IPR011969">
    <property type="entry name" value="Clan_AA_Asp_peptidase_C"/>
</dbReference>